<reference evidence="1 2" key="1">
    <citation type="submission" date="2014-12" db="EMBL/GenBank/DDBJ databases">
        <title>Comparative genomics of the lactic acid bacteria isolated from the honey bee gut.</title>
        <authorList>
            <person name="Ellegaard K.M."/>
            <person name="Tamarit D."/>
            <person name="Javelind E."/>
            <person name="Olofsson T."/>
            <person name="Andersson S.G."/>
            <person name="Vasquez A."/>
        </authorList>
    </citation>
    <scope>NUCLEOTIDE SEQUENCE [LARGE SCALE GENOMIC DNA]</scope>
    <source>
        <strain evidence="1 2">Hon2</strain>
    </source>
</reference>
<evidence type="ECO:0000313" key="2">
    <source>
        <dbReference type="Proteomes" id="UP000033695"/>
    </source>
</evidence>
<dbReference type="Proteomes" id="UP000033695">
    <property type="component" value="Unassembled WGS sequence"/>
</dbReference>
<evidence type="ECO:0000313" key="1">
    <source>
        <dbReference type="EMBL" id="KJY51080.1"/>
    </source>
</evidence>
<keyword evidence="2" id="KW-1185">Reference proteome</keyword>
<dbReference type="EMBL" id="JXBZ01000002">
    <property type="protein sequence ID" value="KJY51080.1"/>
    <property type="molecule type" value="Genomic_DNA"/>
</dbReference>
<dbReference type="RefSeq" id="WP_045922039.1">
    <property type="nucleotide sequence ID" value="NZ_JBHTHW010000004.1"/>
</dbReference>
<dbReference type="STRING" id="1218508.JG29_01230"/>
<name>A0A0F4KXE8_9LACO</name>
<protein>
    <submittedName>
        <fullName evidence="1">Uncharacterized protein</fullName>
    </submittedName>
</protein>
<gene>
    <name evidence="1" type="ORF">JG29_01230</name>
</gene>
<proteinExistence type="predicted"/>
<dbReference type="AlphaFoldDB" id="A0A0F4KXE8"/>
<dbReference type="HOGENOM" id="CLU_1935366_0_0_9"/>
<organism evidence="1 2">
    <name type="scientific">Bombilactobacillus mellis</name>
    <dbReference type="NCBI Taxonomy" id="1218508"/>
    <lineage>
        <taxon>Bacteria</taxon>
        <taxon>Bacillati</taxon>
        <taxon>Bacillota</taxon>
        <taxon>Bacilli</taxon>
        <taxon>Lactobacillales</taxon>
        <taxon>Lactobacillaceae</taxon>
        <taxon>Bombilactobacillus</taxon>
    </lineage>
</organism>
<dbReference type="OrthoDB" id="2249426at2"/>
<dbReference type="PATRIC" id="fig|1218508.4.peg.127"/>
<comment type="caution">
    <text evidence="1">The sequence shown here is derived from an EMBL/GenBank/DDBJ whole genome shotgun (WGS) entry which is preliminary data.</text>
</comment>
<accession>A0A0F4KXE8</accession>
<sequence length="130" mass="15259">MEQLRNYHPILTENYRWDFLSNLSGKALMNFLNTDINTTAQFANQAMQQIMSNQGLIWGVTLKNSSILIGLIELTDIHNQDLTLNLRFQQEVPAEILSRLRYFIFQQLNILQVLFKGSAYTYQKYKDFFA</sequence>